<protein>
    <submittedName>
        <fullName evidence="1">Gene transfer agent family protein</fullName>
    </submittedName>
</protein>
<dbReference type="Proteomes" id="UP001155380">
    <property type="component" value="Unassembled WGS sequence"/>
</dbReference>
<comment type="caution">
    <text evidence="1">The sequence shown here is derived from an EMBL/GenBank/DDBJ whole genome shotgun (WGS) entry which is preliminary data.</text>
</comment>
<dbReference type="Pfam" id="PF11836">
    <property type="entry name" value="Phage_TAC_11"/>
    <property type="match status" value="1"/>
</dbReference>
<dbReference type="EMBL" id="JAMXLX010000001">
    <property type="protein sequence ID" value="MCO5955665.1"/>
    <property type="molecule type" value="Genomic_DNA"/>
</dbReference>
<dbReference type="RefSeq" id="WP_250912404.1">
    <property type="nucleotide sequence ID" value="NZ_JAMXLX010000001.1"/>
</dbReference>
<proteinExistence type="predicted"/>
<organism evidence="1 2">
    <name type="scientific">Ciceribacter sichuanensis</name>
    <dbReference type="NCBI Taxonomy" id="2949647"/>
    <lineage>
        <taxon>Bacteria</taxon>
        <taxon>Pseudomonadati</taxon>
        <taxon>Pseudomonadota</taxon>
        <taxon>Alphaproteobacteria</taxon>
        <taxon>Hyphomicrobiales</taxon>
        <taxon>Rhizobiaceae</taxon>
        <taxon>Ciceribacter</taxon>
    </lineage>
</organism>
<evidence type="ECO:0000313" key="1">
    <source>
        <dbReference type="EMBL" id="MCO5955665.1"/>
    </source>
</evidence>
<evidence type="ECO:0000313" key="2">
    <source>
        <dbReference type="Proteomes" id="UP001155380"/>
    </source>
</evidence>
<accession>A0AAJ1BV39</accession>
<gene>
    <name evidence="1" type="ORF">NBH21_02670</name>
</gene>
<dbReference type="AlphaFoldDB" id="A0AAJ1BV39"/>
<dbReference type="InterPro" id="IPR021791">
    <property type="entry name" value="Phage_TAC_11"/>
</dbReference>
<sequence>MRGAGDLAPSVFRANRRRGEVEAVIDGERGILCLTLGALAELETMFQADSLAGLAERFSSGRLKAADLMSIIAAGLRGGGNRFSDEDVGCMAVEGGVAGAAAVVRELLTLTFAPDEASRTIDGSGKSSPDRCQDP</sequence>
<reference evidence="1" key="1">
    <citation type="submission" date="2022-06" db="EMBL/GenBank/DDBJ databases">
        <authorList>
            <person name="Sun Q."/>
        </authorList>
    </citation>
    <scope>NUCLEOTIDE SEQUENCE</scope>
    <source>
        <strain evidence="1">S101</strain>
    </source>
</reference>
<name>A0AAJ1BV39_9HYPH</name>